<dbReference type="AlphaFoldDB" id="A0A382N3Y1"/>
<name>A0A382N3Y1_9ZZZZ</name>
<dbReference type="InterPro" id="IPR003111">
    <property type="entry name" value="Lon_prtase_N"/>
</dbReference>
<sequence>MTEDCLASDRILGMIQPIKENKLYEVGCIGKIIHFIEVEQNKFFIELKGICRYKLINHSITKRKYRMAEVNYSDFNNDLSTKKARINKKDFLEPMKKYFDFQKIQTDWSIINKASIELLVNSLAQSCPFSTIEKQALLEAEDINSRANLMISLFEIGAAGPVRRIN</sequence>
<accession>A0A382N3Y1</accession>
<dbReference type="InterPro" id="IPR046336">
    <property type="entry name" value="Lon_prtase_N_sf"/>
</dbReference>
<reference evidence="2" key="1">
    <citation type="submission" date="2018-05" db="EMBL/GenBank/DDBJ databases">
        <authorList>
            <person name="Lanie J.A."/>
            <person name="Ng W.-L."/>
            <person name="Kazmierczak K.M."/>
            <person name="Andrzejewski T.M."/>
            <person name="Davidsen T.M."/>
            <person name="Wayne K.J."/>
            <person name="Tettelin H."/>
            <person name="Glass J.I."/>
            <person name="Rusch D."/>
            <person name="Podicherti R."/>
            <person name="Tsui H.-C.T."/>
            <person name="Winkler M.E."/>
        </authorList>
    </citation>
    <scope>NUCLEOTIDE SEQUENCE</scope>
</reference>
<evidence type="ECO:0000313" key="2">
    <source>
        <dbReference type="EMBL" id="SVC54887.1"/>
    </source>
</evidence>
<dbReference type="Gene3D" id="2.30.130.40">
    <property type="entry name" value="LON domain-like"/>
    <property type="match status" value="1"/>
</dbReference>
<protein>
    <recommendedName>
        <fullName evidence="1">Lon N-terminal domain-containing protein</fullName>
    </recommendedName>
</protein>
<feature type="domain" description="Lon N-terminal" evidence="1">
    <location>
        <begin position="1"/>
        <end position="158"/>
    </location>
</feature>
<evidence type="ECO:0000259" key="1">
    <source>
        <dbReference type="PROSITE" id="PS51787"/>
    </source>
</evidence>
<organism evidence="2">
    <name type="scientific">marine metagenome</name>
    <dbReference type="NCBI Taxonomy" id="408172"/>
    <lineage>
        <taxon>unclassified sequences</taxon>
        <taxon>metagenomes</taxon>
        <taxon>ecological metagenomes</taxon>
    </lineage>
</organism>
<dbReference type="PROSITE" id="PS51787">
    <property type="entry name" value="LON_N"/>
    <property type="match status" value="1"/>
</dbReference>
<proteinExistence type="predicted"/>
<dbReference type="EMBL" id="UINC01097300">
    <property type="protein sequence ID" value="SVC54887.1"/>
    <property type="molecule type" value="Genomic_DNA"/>
</dbReference>
<dbReference type="SUPFAM" id="SSF88697">
    <property type="entry name" value="PUA domain-like"/>
    <property type="match status" value="1"/>
</dbReference>
<dbReference type="InterPro" id="IPR015947">
    <property type="entry name" value="PUA-like_sf"/>
</dbReference>
<gene>
    <name evidence="2" type="ORF">METZ01_LOCUS307741</name>
</gene>
<dbReference type="Pfam" id="PF02190">
    <property type="entry name" value="LON_substr_bdg"/>
    <property type="match status" value="1"/>
</dbReference>